<dbReference type="RefSeq" id="WP_201656638.1">
    <property type="nucleotide sequence ID" value="NZ_CP068047.1"/>
</dbReference>
<reference evidence="2 3" key="1">
    <citation type="submission" date="2021-01" db="EMBL/GenBank/DDBJ databases">
        <title>Genome seq and assembly of Devosia sp. G19.</title>
        <authorList>
            <person name="Chhetri G."/>
        </authorList>
    </citation>
    <scope>NUCLEOTIDE SEQUENCE [LARGE SCALE GENOMIC DNA]</scope>
    <source>
        <strain evidence="2 3">G19</strain>
    </source>
</reference>
<evidence type="ECO:0000313" key="2">
    <source>
        <dbReference type="EMBL" id="QQR35973.1"/>
    </source>
</evidence>
<protein>
    <recommendedName>
        <fullName evidence="1">Glyoxalase/fosfomycin resistance/dioxygenase domain-containing protein</fullName>
    </recommendedName>
</protein>
<sequence length="123" mass="13506">MADDTTIIGGTGTDLFAGIPVSDFRLSLAWYQNLFGCPPRFFPNATEAVWAIGEHRWIYIIVDAKRAGGAIQTIMCSDLEITIEQIAARGIDFSQEEIPGKDVRKVVYYDPDGNEIGLGRIPG</sequence>
<dbReference type="InterPro" id="IPR004360">
    <property type="entry name" value="Glyas_Fos-R_dOase_dom"/>
</dbReference>
<dbReference type="InterPro" id="IPR029068">
    <property type="entry name" value="Glyas_Bleomycin-R_OHBP_Dase"/>
</dbReference>
<name>A0ABX7BVP0_9HYPH</name>
<evidence type="ECO:0000313" key="3">
    <source>
        <dbReference type="Proteomes" id="UP000595460"/>
    </source>
</evidence>
<dbReference type="Proteomes" id="UP000595460">
    <property type="component" value="Chromosome"/>
</dbReference>
<evidence type="ECO:0000259" key="1">
    <source>
        <dbReference type="Pfam" id="PF00903"/>
    </source>
</evidence>
<organism evidence="2 3">
    <name type="scientific">Devosia oryziradicis</name>
    <dbReference type="NCBI Taxonomy" id="2801335"/>
    <lineage>
        <taxon>Bacteria</taxon>
        <taxon>Pseudomonadati</taxon>
        <taxon>Pseudomonadota</taxon>
        <taxon>Alphaproteobacteria</taxon>
        <taxon>Hyphomicrobiales</taxon>
        <taxon>Devosiaceae</taxon>
        <taxon>Devosia</taxon>
    </lineage>
</organism>
<proteinExistence type="predicted"/>
<keyword evidence="3" id="KW-1185">Reference proteome</keyword>
<feature type="domain" description="Glyoxalase/fosfomycin resistance/dioxygenase" evidence="1">
    <location>
        <begin position="18"/>
        <end position="116"/>
    </location>
</feature>
<dbReference type="SUPFAM" id="SSF54593">
    <property type="entry name" value="Glyoxalase/Bleomycin resistance protein/Dihydroxybiphenyl dioxygenase"/>
    <property type="match status" value="1"/>
</dbReference>
<dbReference type="Pfam" id="PF00903">
    <property type="entry name" value="Glyoxalase"/>
    <property type="match status" value="1"/>
</dbReference>
<accession>A0ABX7BVP0</accession>
<gene>
    <name evidence="2" type="ORF">JI749_16825</name>
</gene>
<dbReference type="Gene3D" id="3.10.180.10">
    <property type="entry name" value="2,3-Dihydroxybiphenyl 1,2-Dioxygenase, domain 1"/>
    <property type="match status" value="1"/>
</dbReference>
<dbReference type="EMBL" id="CP068047">
    <property type="protein sequence ID" value="QQR35973.1"/>
    <property type="molecule type" value="Genomic_DNA"/>
</dbReference>